<protein>
    <submittedName>
        <fullName evidence="1">Uncharacterized protein</fullName>
    </submittedName>
</protein>
<dbReference type="EMBL" id="JBHMEX010000021">
    <property type="protein sequence ID" value="MFB9063551.1"/>
    <property type="molecule type" value="Genomic_DNA"/>
</dbReference>
<evidence type="ECO:0000313" key="1">
    <source>
        <dbReference type="EMBL" id="MFB9063551.1"/>
    </source>
</evidence>
<comment type="caution">
    <text evidence="1">The sequence shown here is derived from an EMBL/GenBank/DDBJ whole genome shotgun (WGS) entry which is preliminary data.</text>
</comment>
<dbReference type="Proteomes" id="UP001589589">
    <property type="component" value="Unassembled WGS sequence"/>
</dbReference>
<sequence>METYSITEVCSHDIAEIKIISTCVTCETTQLVCSTCGEALEPPKTEC</sequence>
<reference evidence="1 2" key="1">
    <citation type="submission" date="2024-09" db="EMBL/GenBank/DDBJ databases">
        <authorList>
            <person name="Sun Q."/>
            <person name="Mori K."/>
        </authorList>
    </citation>
    <scope>NUCLEOTIDE SEQUENCE [LARGE SCALE GENOMIC DNA]</scope>
    <source>
        <strain evidence="1 2">CECT 7908</strain>
    </source>
</reference>
<gene>
    <name evidence="1" type="ORF">ACFFUQ_05910</name>
</gene>
<organism evidence="1 2">
    <name type="scientific">Flavobacterium branchiarum</name>
    <dbReference type="NCBI Taxonomy" id="1114870"/>
    <lineage>
        <taxon>Bacteria</taxon>
        <taxon>Pseudomonadati</taxon>
        <taxon>Bacteroidota</taxon>
        <taxon>Flavobacteriia</taxon>
        <taxon>Flavobacteriales</taxon>
        <taxon>Flavobacteriaceae</taxon>
        <taxon>Flavobacterium</taxon>
    </lineage>
</organism>
<dbReference type="RefSeq" id="WP_290262777.1">
    <property type="nucleotide sequence ID" value="NZ_JAUFQQ010000003.1"/>
</dbReference>
<evidence type="ECO:0000313" key="2">
    <source>
        <dbReference type="Proteomes" id="UP001589589"/>
    </source>
</evidence>
<proteinExistence type="predicted"/>
<name>A0ABV5FJ23_9FLAO</name>
<keyword evidence="2" id="KW-1185">Reference proteome</keyword>
<accession>A0ABV5FJ23</accession>